<keyword evidence="9" id="KW-1185">Reference proteome</keyword>
<gene>
    <name evidence="8" type="ORF">AV274_0064</name>
</gene>
<evidence type="ECO:0000256" key="2">
    <source>
        <dbReference type="ARBA" id="ARBA00022692"/>
    </source>
</evidence>
<reference evidence="8 9" key="1">
    <citation type="submission" date="2016-05" db="EMBL/GenBank/DDBJ databases">
        <title>Nuclear genome of Blastocystis sp. subtype 1 NandII.</title>
        <authorList>
            <person name="Gentekaki E."/>
            <person name="Curtis B."/>
            <person name="Stairs C."/>
            <person name="Eme L."/>
            <person name="Herman E."/>
            <person name="Klimes V."/>
            <person name="Arias M.C."/>
            <person name="Elias M."/>
            <person name="Hilliou F."/>
            <person name="Klute M."/>
            <person name="Malik S.-B."/>
            <person name="Pightling A."/>
            <person name="Rachubinski R."/>
            <person name="Salas D."/>
            <person name="Schlacht A."/>
            <person name="Suga H."/>
            <person name="Archibald J."/>
            <person name="Ball S.G."/>
            <person name="Clark G."/>
            <person name="Dacks J."/>
            <person name="Van Der Giezen M."/>
            <person name="Tsaousis A."/>
            <person name="Roger A."/>
        </authorList>
    </citation>
    <scope>NUCLEOTIDE SEQUENCE [LARGE SCALE GENOMIC DNA]</scope>
    <source>
        <strain evidence="9">ATCC 50177 / NandII</strain>
    </source>
</reference>
<evidence type="ECO:0000256" key="5">
    <source>
        <dbReference type="SAM" id="Phobius"/>
    </source>
</evidence>
<dbReference type="InterPro" id="IPR013057">
    <property type="entry name" value="AA_transpt_TM"/>
</dbReference>
<evidence type="ECO:0000256" key="3">
    <source>
        <dbReference type="ARBA" id="ARBA00022989"/>
    </source>
</evidence>
<evidence type="ECO:0000256" key="6">
    <source>
        <dbReference type="SAM" id="SignalP"/>
    </source>
</evidence>
<comment type="caution">
    <text evidence="8">The sequence shown here is derived from an EMBL/GenBank/DDBJ whole genome shotgun (WGS) entry which is preliminary data.</text>
</comment>
<evidence type="ECO:0000313" key="8">
    <source>
        <dbReference type="EMBL" id="OAO18170.1"/>
    </source>
</evidence>
<proteinExistence type="predicted"/>
<feature type="domain" description="Amino acid transporter transmembrane" evidence="7">
    <location>
        <begin position="1"/>
        <end position="261"/>
    </location>
</feature>
<sequence>MGLLAATLLFFFVSTINLINAKYLIESRREIKKKVMRPENGLVIKDDFADMMFQLYGKNGYYVYLCIYYTTVWGILLGTMIGVTDNVKGLNWSDDFLGGKEKRNLYLHIILTVIILIATCIQGIDKLSFVSWLGIFALVVPFLVVDMCMKQRALKRSYGMMNFKPNLSKELLLFTDLSGFVKSIGIAPYTVGFNFCFLTFYKNVNRKEQPKTYKLTVYAIYGVCVGYLVLSAIAAIYFSSDPRGVQQIIVQNLPKENPISTVIK</sequence>
<protein>
    <recommendedName>
        <fullName evidence="7">Amino acid transporter transmembrane domain-containing protein</fullName>
    </recommendedName>
</protein>
<keyword evidence="4 5" id="KW-0472">Membrane</keyword>
<dbReference type="PANTHER" id="PTHR22950">
    <property type="entry name" value="AMINO ACID TRANSPORTER"/>
    <property type="match status" value="1"/>
</dbReference>
<accession>A0A196SM77</accession>
<keyword evidence="2 5" id="KW-0812">Transmembrane</keyword>
<evidence type="ECO:0000313" key="9">
    <source>
        <dbReference type="Proteomes" id="UP000078348"/>
    </source>
</evidence>
<evidence type="ECO:0000256" key="1">
    <source>
        <dbReference type="ARBA" id="ARBA00004141"/>
    </source>
</evidence>
<dbReference type="AlphaFoldDB" id="A0A196SM77"/>
<keyword evidence="3 5" id="KW-1133">Transmembrane helix</keyword>
<feature type="transmembrane region" description="Helical" evidence="5">
    <location>
        <begin position="215"/>
        <end position="238"/>
    </location>
</feature>
<dbReference type="GO" id="GO:0016020">
    <property type="term" value="C:membrane"/>
    <property type="evidence" value="ECO:0007669"/>
    <property type="project" value="UniProtKB-SubCell"/>
</dbReference>
<evidence type="ECO:0000256" key="4">
    <source>
        <dbReference type="ARBA" id="ARBA00023136"/>
    </source>
</evidence>
<keyword evidence="6" id="KW-0732">Signal</keyword>
<dbReference type="GO" id="GO:0015179">
    <property type="term" value="F:L-amino acid transmembrane transporter activity"/>
    <property type="evidence" value="ECO:0007669"/>
    <property type="project" value="TreeGrafter"/>
</dbReference>
<feature type="transmembrane region" description="Helical" evidence="5">
    <location>
        <begin position="130"/>
        <end position="149"/>
    </location>
</feature>
<organism evidence="8 9">
    <name type="scientific">Blastocystis sp. subtype 1 (strain ATCC 50177 / NandII)</name>
    <dbReference type="NCBI Taxonomy" id="478820"/>
    <lineage>
        <taxon>Eukaryota</taxon>
        <taxon>Sar</taxon>
        <taxon>Stramenopiles</taxon>
        <taxon>Bigyra</taxon>
        <taxon>Opalozoa</taxon>
        <taxon>Opalinata</taxon>
        <taxon>Blastocystidae</taxon>
        <taxon>Blastocystis</taxon>
    </lineage>
</organism>
<dbReference type="EMBL" id="LXWW01000003">
    <property type="protein sequence ID" value="OAO18170.1"/>
    <property type="molecule type" value="Genomic_DNA"/>
</dbReference>
<evidence type="ECO:0000259" key="7">
    <source>
        <dbReference type="Pfam" id="PF01490"/>
    </source>
</evidence>
<feature type="signal peptide" evidence="6">
    <location>
        <begin position="1"/>
        <end position="21"/>
    </location>
</feature>
<name>A0A196SM77_BLAHN</name>
<feature type="transmembrane region" description="Helical" evidence="5">
    <location>
        <begin position="61"/>
        <end position="84"/>
    </location>
</feature>
<dbReference type="Pfam" id="PF01490">
    <property type="entry name" value="Aa_trans"/>
    <property type="match status" value="1"/>
</dbReference>
<feature type="chain" id="PRO_5008274708" description="Amino acid transporter transmembrane domain-containing protein" evidence="6">
    <location>
        <begin position="22"/>
        <end position="264"/>
    </location>
</feature>
<feature type="transmembrane region" description="Helical" evidence="5">
    <location>
        <begin position="170"/>
        <end position="195"/>
    </location>
</feature>
<comment type="subcellular location">
    <subcellularLocation>
        <location evidence="1">Membrane</location>
        <topology evidence="1">Multi-pass membrane protein</topology>
    </subcellularLocation>
</comment>
<dbReference type="Proteomes" id="UP000078348">
    <property type="component" value="Unassembled WGS sequence"/>
</dbReference>
<feature type="transmembrane region" description="Helical" evidence="5">
    <location>
        <begin position="105"/>
        <end position="124"/>
    </location>
</feature>